<keyword evidence="10" id="KW-1185">Reference proteome</keyword>
<dbReference type="KEGG" id="bmx:BMS_3045"/>
<dbReference type="GO" id="GO:0006538">
    <property type="term" value="P:L-glutamate catabolic process"/>
    <property type="evidence" value="ECO:0007669"/>
    <property type="project" value="TreeGrafter"/>
</dbReference>
<protein>
    <recommendedName>
        <fullName evidence="3">Glutamate dehydrogenase</fullName>
    </recommendedName>
</protein>
<evidence type="ECO:0000256" key="1">
    <source>
        <dbReference type="ARBA" id="ARBA00006382"/>
    </source>
</evidence>
<dbReference type="RefSeq" id="WP_014245578.1">
    <property type="nucleotide sequence ID" value="NC_016620.1"/>
</dbReference>
<dbReference type="EMBL" id="FQ312005">
    <property type="protein sequence ID" value="CBW27807.1"/>
    <property type="molecule type" value="Genomic_DNA"/>
</dbReference>
<dbReference type="GO" id="GO:0000166">
    <property type="term" value="F:nucleotide binding"/>
    <property type="evidence" value="ECO:0007669"/>
    <property type="project" value="UniProtKB-KW"/>
</dbReference>
<proteinExistence type="inferred from homology"/>
<evidence type="ECO:0000313" key="10">
    <source>
        <dbReference type="Proteomes" id="UP000008963"/>
    </source>
</evidence>
<feature type="binding site" evidence="5">
    <location>
        <position position="351"/>
    </location>
    <ligand>
        <name>substrate</name>
    </ligand>
</feature>
<dbReference type="InterPro" id="IPR046346">
    <property type="entry name" value="Aminoacid_DH-like_N_sf"/>
</dbReference>
<feature type="domain" description="Glutamate/phenylalanine/leucine/valine/L-tryptophan dehydrogenase C-terminal" evidence="8">
    <location>
        <begin position="184"/>
        <end position="415"/>
    </location>
</feature>
<evidence type="ECO:0000256" key="7">
    <source>
        <dbReference type="RuleBase" id="RU004417"/>
    </source>
</evidence>
<dbReference type="eggNOG" id="COG0334">
    <property type="taxonomic scope" value="Bacteria"/>
</dbReference>
<dbReference type="AlphaFoldDB" id="E1WZB9"/>
<feature type="active site" description="Proton donor" evidence="4">
    <location>
        <position position="107"/>
    </location>
</feature>
<evidence type="ECO:0000259" key="8">
    <source>
        <dbReference type="SMART" id="SM00839"/>
    </source>
</evidence>
<keyword evidence="2 3" id="KW-0560">Oxidoreductase</keyword>
<feature type="binding site" evidence="5">
    <location>
        <position position="95"/>
    </location>
    <ligand>
        <name>substrate</name>
    </ligand>
</feature>
<dbReference type="PROSITE" id="PS00074">
    <property type="entry name" value="GLFV_DEHYDROGENASE"/>
    <property type="match status" value="1"/>
</dbReference>
<dbReference type="FunFam" id="3.40.50.10860:FF:000003">
    <property type="entry name" value="Glutamate dehydrogenase"/>
    <property type="match status" value="1"/>
</dbReference>
<dbReference type="InterPro" id="IPR014362">
    <property type="entry name" value="Glu_DH"/>
</dbReference>
<dbReference type="PANTHER" id="PTHR11606">
    <property type="entry name" value="GLUTAMATE DEHYDROGENASE"/>
    <property type="match status" value="1"/>
</dbReference>
<dbReference type="Proteomes" id="UP000008963">
    <property type="component" value="Chromosome"/>
</dbReference>
<dbReference type="InterPro" id="IPR006096">
    <property type="entry name" value="Glu/Leu/Phe/Val/Trp_DH_C"/>
</dbReference>
<dbReference type="Pfam" id="PF02812">
    <property type="entry name" value="ELFV_dehydrog_N"/>
    <property type="match status" value="1"/>
</dbReference>
<gene>
    <name evidence="9" type="primary">gdhA</name>
    <name evidence="9" type="ordered locus">BMS_3045</name>
</gene>
<feature type="binding site" evidence="5">
    <location>
        <position position="191"/>
    </location>
    <ligand>
        <name>NAD(+)</name>
        <dbReference type="ChEBI" id="CHEBI:57540"/>
    </ligand>
</feature>
<evidence type="ECO:0000256" key="6">
    <source>
        <dbReference type="PIRSR" id="PIRSR000185-3"/>
    </source>
</evidence>
<evidence type="ECO:0000256" key="4">
    <source>
        <dbReference type="PIRSR" id="PIRSR000185-1"/>
    </source>
</evidence>
<keyword evidence="5" id="KW-0547">Nucleotide-binding</keyword>
<dbReference type="OrthoDB" id="5288068at2"/>
<dbReference type="InterPro" id="IPR006095">
    <property type="entry name" value="Glu/Leu/Phe/Val/Trp_DH"/>
</dbReference>
<dbReference type="SUPFAM" id="SSF51735">
    <property type="entry name" value="NAD(P)-binding Rossmann-fold domains"/>
    <property type="match status" value="1"/>
</dbReference>
<evidence type="ECO:0000313" key="9">
    <source>
        <dbReference type="EMBL" id="CBW27807.1"/>
    </source>
</evidence>
<dbReference type="HOGENOM" id="CLU_025763_1_2_7"/>
<dbReference type="InterPro" id="IPR033524">
    <property type="entry name" value="Glu/Leu/Phe/Val_DH_AS"/>
</dbReference>
<evidence type="ECO:0000256" key="5">
    <source>
        <dbReference type="PIRSR" id="PIRSR000185-2"/>
    </source>
</evidence>
<feature type="site" description="Important for catalysis" evidence="6">
    <location>
        <position position="147"/>
    </location>
</feature>
<feature type="binding site" evidence="5">
    <location>
        <position position="71"/>
    </location>
    <ligand>
        <name>substrate</name>
    </ligand>
</feature>
<accession>E1WZB9</accession>
<dbReference type="SMART" id="SM00839">
    <property type="entry name" value="ELFV_dehydrog"/>
    <property type="match status" value="1"/>
</dbReference>
<dbReference type="InterPro" id="IPR036291">
    <property type="entry name" value="NAD(P)-bd_dom_sf"/>
</dbReference>
<name>E1WZB9_HALMS</name>
<dbReference type="PRINTS" id="PR00082">
    <property type="entry name" value="GLFDHDRGNASE"/>
</dbReference>
<dbReference type="STRING" id="862908.BMS_3045"/>
<dbReference type="CDD" id="cd01076">
    <property type="entry name" value="NAD_bind_1_Glu_DH"/>
    <property type="match status" value="1"/>
</dbReference>
<organism evidence="9 10">
    <name type="scientific">Halobacteriovorax marinus (strain ATCC BAA-682 / DSM 15412 / SJ)</name>
    <name type="common">Bacteriovorax marinus</name>
    <dbReference type="NCBI Taxonomy" id="862908"/>
    <lineage>
        <taxon>Bacteria</taxon>
        <taxon>Pseudomonadati</taxon>
        <taxon>Bdellovibrionota</taxon>
        <taxon>Bacteriovoracia</taxon>
        <taxon>Bacteriovoracales</taxon>
        <taxon>Halobacteriovoraceae</taxon>
        <taxon>Halobacteriovorax</taxon>
    </lineage>
</organism>
<comment type="similarity">
    <text evidence="1 3 7">Belongs to the Glu/Leu/Phe/Val dehydrogenases family.</text>
</comment>
<evidence type="ECO:0000256" key="3">
    <source>
        <dbReference type="PIRNR" id="PIRNR000185"/>
    </source>
</evidence>
<dbReference type="GO" id="GO:0004352">
    <property type="term" value="F:glutamate dehydrogenase (NAD+) activity"/>
    <property type="evidence" value="ECO:0007669"/>
    <property type="project" value="TreeGrafter"/>
</dbReference>
<sequence>MSLFDAPLFKDAYEQLTQAADVMGLDRNILERLKYPKRALQVAVPIRLDDGSVRTFQGYRVQHNMTLGPGKGGIRFHPGVDLSETAALAMLMTFKCALVGLPLGGAKGGIEVDPNELSRQELQSLTRRYATEINMIIGPNVDVPAPDIGTDGQTMAWFMDTYSQIKGYTVPGVVTGKPITIGGSLGRAESTGKGVAYCVNFACQKLGMTIDKNTTIAIHGFGKVGVPAAQDLSAQGARIVAISDVSGAVYNKDGLDIEKCYEWTRQGKYLKDMEGVELISNAQLLELDVDVLIPAAIDGVVTKENAGNVKAKIVAEGANGPLTREAIDIITKRGGFIIPDILCNAGGVIVSYFEWVQGLQNFFWDLDQINGKLHDILKDSFDNVFDTATKYNTDMKKAAFIAALARLERAMRLRGLFPA</sequence>
<dbReference type="Pfam" id="PF00208">
    <property type="entry name" value="ELFV_dehydrog"/>
    <property type="match status" value="1"/>
</dbReference>
<dbReference type="PANTHER" id="PTHR11606:SF13">
    <property type="entry name" value="GLUTAMATE DEHYDROGENASE 1, MITOCHONDRIAL"/>
    <property type="match status" value="1"/>
</dbReference>
<dbReference type="InterPro" id="IPR033922">
    <property type="entry name" value="NAD_bind_Glu_DH"/>
</dbReference>
<reference evidence="10" key="1">
    <citation type="journal article" date="2013" name="ISME J.">
        <title>A small predatory core genome in the divergent marine Bacteriovorax marinus SJ and the terrestrial Bdellovibrio bacteriovorus.</title>
        <authorList>
            <person name="Crossman L.C."/>
            <person name="Chen H."/>
            <person name="Cerdeno-Tarraga A.M."/>
            <person name="Brooks K."/>
            <person name="Quail M.A."/>
            <person name="Pineiro S.A."/>
            <person name="Hobley L."/>
            <person name="Sockett R.E."/>
            <person name="Bentley S.D."/>
            <person name="Parkhill J."/>
            <person name="Williams H.N."/>
            <person name="Stine O.C."/>
        </authorList>
    </citation>
    <scope>NUCLEOTIDE SEQUENCE [LARGE SCALE GENOMIC DNA]</scope>
    <source>
        <strain evidence="10">ATCC BAA-682 / DSM 15412 / SJ</strain>
    </source>
</reference>
<evidence type="ECO:0000256" key="2">
    <source>
        <dbReference type="ARBA" id="ARBA00023002"/>
    </source>
</evidence>
<dbReference type="PATRIC" id="fig|862908.3.peg.2913"/>
<dbReference type="Gene3D" id="3.40.50.720">
    <property type="entry name" value="NAD(P)-binding Rossmann-like Domain"/>
    <property type="match status" value="1"/>
</dbReference>
<dbReference type="Gene3D" id="3.40.50.10860">
    <property type="entry name" value="Leucine Dehydrogenase, chain A, domain 1"/>
    <property type="match status" value="1"/>
</dbReference>
<dbReference type="PIRSF" id="PIRSF000185">
    <property type="entry name" value="Glu_DH"/>
    <property type="match status" value="1"/>
</dbReference>
<dbReference type="InterPro" id="IPR006097">
    <property type="entry name" value="Glu/Leu/Phe/Val/Trp_DH_dimer"/>
</dbReference>
<keyword evidence="5" id="KW-0520">NAD</keyword>
<dbReference type="SUPFAM" id="SSF53223">
    <property type="entry name" value="Aminoacid dehydrogenase-like, N-terminal domain"/>
    <property type="match status" value="1"/>
</dbReference>